<dbReference type="PROSITE" id="PS51186">
    <property type="entry name" value="GNAT"/>
    <property type="match status" value="1"/>
</dbReference>
<keyword evidence="2" id="KW-0808">Transferase</keyword>
<sequence>MFVRTAIPDDTLEIRRIIDAAMLEVGDVESRIDGDNVLVAGDRRGGSGAQDRLLGTAVLVPTIDEDDAPGARISAIAVRRRHRNQGIGHALIRRALEREGRLTARFDTDVRPFYDAVGFSIERIDDSRYRGVIVASDALGPGGCS</sequence>
<dbReference type="SUPFAM" id="SSF55729">
    <property type="entry name" value="Acyl-CoA N-acyltransferases (Nat)"/>
    <property type="match status" value="1"/>
</dbReference>
<dbReference type="Pfam" id="PF13508">
    <property type="entry name" value="Acetyltransf_7"/>
    <property type="match status" value="1"/>
</dbReference>
<dbReference type="InterPro" id="IPR016181">
    <property type="entry name" value="Acyl_CoA_acyltransferase"/>
</dbReference>
<accession>A0A4S3TKV5</accession>
<dbReference type="GO" id="GO:0016747">
    <property type="term" value="F:acyltransferase activity, transferring groups other than amino-acyl groups"/>
    <property type="evidence" value="ECO:0007669"/>
    <property type="project" value="InterPro"/>
</dbReference>
<organism evidence="2 3">
    <name type="scientific">Salinadaptatus halalkaliphilus</name>
    <dbReference type="NCBI Taxonomy" id="2419781"/>
    <lineage>
        <taxon>Archaea</taxon>
        <taxon>Methanobacteriati</taxon>
        <taxon>Methanobacteriota</taxon>
        <taxon>Stenosarchaea group</taxon>
        <taxon>Halobacteria</taxon>
        <taxon>Halobacteriales</taxon>
        <taxon>Natrialbaceae</taxon>
        <taxon>Salinadaptatus</taxon>
    </lineage>
</organism>
<evidence type="ECO:0000313" key="3">
    <source>
        <dbReference type="Proteomes" id="UP000318864"/>
    </source>
</evidence>
<dbReference type="CDD" id="cd04301">
    <property type="entry name" value="NAT_SF"/>
    <property type="match status" value="1"/>
</dbReference>
<dbReference type="EMBL" id="RBZW01000028">
    <property type="protein sequence ID" value="THE64676.1"/>
    <property type="molecule type" value="Genomic_DNA"/>
</dbReference>
<proteinExistence type="predicted"/>
<comment type="caution">
    <text evidence="2">The sequence shown here is derived from an EMBL/GenBank/DDBJ whole genome shotgun (WGS) entry which is preliminary data.</text>
</comment>
<dbReference type="RefSeq" id="WP_141464891.1">
    <property type="nucleotide sequence ID" value="NZ_RBZW01000028.1"/>
</dbReference>
<gene>
    <name evidence="2" type="ORF">D8Y22_11775</name>
</gene>
<reference evidence="2 3" key="1">
    <citation type="submission" date="2018-10" db="EMBL/GenBank/DDBJ databases">
        <title>Natronolimnobius sp. XQ-INN 246 isolated from Inner Mongolia Autonomous Region of China.</title>
        <authorList>
            <person name="Xue Q."/>
        </authorList>
    </citation>
    <scope>NUCLEOTIDE SEQUENCE [LARGE SCALE GENOMIC DNA]</scope>
    <source>
        <strain evidence="2 3">XQ-INN 246</strain>
    </source>
</reference>
<dbReference type="Proteomes" id="UP000318864">
    <property type="component" value="Unassembled WGS sequence"/>
</dbReference>
<dbReference type="Gene3D" id="3.40.630.30">
    <property type="match status" value="1"/>
</dbReference>
<dbReference type="OrthoDB" id="194677at2157"/>
<keyword evidence="3" id="KW-1185">Reference proteome</keyword>
<dbReference type="InterPro" id="IPR000182">
    <property type="entry name" value="GNAT_dom"/>
</dbReference>
<evidence type="ECO:0000259" key="1">
    <source>
        <dbReference type="PROSITE" id="PS51186"/>
    </source>
</evidence>
<evidence type="ECO:0000313" key="2">
    <source>
        <dbReference type="EMBL" id="THE64676.1"/>
    </source>
</evidence>
<dbReference type="AlphaFoldDB" id="A0A4S3TKV5"/>
<feature type="domain" description="N-acetyltransferase" evidence="1">
    <location>
        <begin position="1"/>
        <end position="140"/>
    </location>
</feature>
<name>A0A4S3TKV5_9EURY</name>
<protein>
    <submittedName>
        <fullName evidence="2">N-acetyltransferase</fullName>
    </submittedName>
</protein>